<evidence type="ECO:0000256" key="8">
    <source>
        <dbReference type="RuleBase" id="RU363080"/>
    </source>
</evidence>
<keyword evidence="3 8" id="KW-0150">Chloroplast</keyword>
<evidence type="ECO:0000256" key="4">
    <source>
        <dbReference type="ARBA" id="ARBA00022531"/>
    </source>
</evidence>
<dbReference type="GO" id="GO:0009765">
    <property type="term" value="P:photosynthesis, light harvesting"/>
    <property type="evidence" value="ECO:0007669"/>
    <property type="project" value="InterPro"/>
</dbReference>
<dbReference type="GO" id="GO:0009535">
    <property type="term" value="C:chloroplast thylakoid membrane"/>
    <property type="evidence" value="ECO:0007669"/>
    <property type="project" value="UniProtKB-SubCell"/>
</dbReference>
<evidence type="ECO:0000256" key="1">
    <source>
        <dbReference type="ARBA" id="ARBA00004334"/>
    </source>
</evidence>
<dbReference type="SUPFAM" id="SSF103511">
    <property type="entry name" value="Chlorophyll a-b binding protein"/>
    <property type="match status" value="1"/>
</dbReference>
<dbReference type="AlphaFoldDB" id="A2SY27"/>
<evidence type="ECO:0000256" key="6">
    <source>
        <dbReference type="ARBA" id="ARBA00022991"/>
    </source>
</evidence>
<organism evidence="9">
    <name type="scientific">Mesostigma viride</name>
    <name type="common">Green alga</name>
    <dbReference type="NCBI Taxonomy" id="41882"/>
    <lineage>
        <taxon>Eukaryota</taxon>
        <taxon>Viridiplantae</taxon>
        <taxon>Streptophyta</taxon>
        <taxon>Mesostigmatophyceae</taxon>
        <taxon>Mesostigmatales</taxon>
        <taxon>Mesostigmataceae</taxon>
        <taxon>Mesostigma</taxon>
    </lineage>
</organism>
<comment type="subcellular location">
    <subcellularLocation>
        <location evidence="1 8">Plastid</location>
        <location evidence="1 8">Chloroplast thylakoid membrane</location>
    </subcellularLocation>
</comment>
<feature type="binding site" evidence="7">
    <location>
        <position position="65"/>
    </location>
    <ligand>
        <name>chlorophyll a</name>
        <dbReference type="ChEBI" id="CHEBI:58416"/>
        <label>1</label>
    </ligand>
</feature>
<keyword evidence="8" id="KW-0793">Thylakoid</keyword>
<feature type="binding site" evidence="7">
    <location>
        <position position="211"/>
    </location>
    <ligand>
        <name>chlorophyll a</name>
        <dbReference type="ChEBI" id="CHEBI:58416"/>
        <label>1</label>
    </ligand>
</feature>
<reference evidence="10" key="2">
    <citation type="journal article" date="2021" name="Plant Cell">
        <title>Unique peripheral antennas in the photosystems of the streptophyte alga Mesostigma viride.</title>
        <authorList>
            <person name="Aso M."/>
            <person name="Matsumae R."/>
            <person name="Tanaka A."/>
            <person name="Tanaka R."/>
            <person name="Takabayashi A."/>
        </authorList>
    </citation>
    <scope>NUCLEOTIDE SEQUENCE</scope>
    <source>
        <tissue evidence="10">Whole cell</tissue>
    </source>
</reference>
<dbReference type="InterPro" id="IPR022796">
    <property type="entry name" value="Chloroa_b-bind"/>
</dbReference>
<dbReference type="PANTHER" id="PTHR21649">
    <property type="entry name" value="CHLOROPHYLL A/B BINDING PROTEIN"/>
    <property type="match status" value="1"/>
</dbReference>
<sequence>MAAVASLTTSFLGAAVVQKAQKKASVARPMAARAGSEEVYVEPGASTYSGNYDEALWPNWTKGKSDADITYNVSVELIHGRWAMLGCAGAWAAEQGTGINWFQAGAICTPADCTGIHFPGEVISMAPEGSGFPNFYIQLGLSVIMMGLAEGYRGGLIDNVFPELEVGDLHPGGEHFDPLGLADKLDLDRMKIAELKHARLAMLSWLGYMSQAVATNCDNPFGIGSKTWPSFIEGAKGPYANWLDHIANPYVENVWKYTGLFQ</sequence>
<feature type="binding site" evidence="7">
    <location>
        <position position="150"/>
    </location>
    <ligand>
        <name>chlorophyll a</name>
        <dbReference type="ChEBI" id="CHEBI:58416"/>
        <label>3</label>
    </ligand>
</feature>
<feature type="binding site" evidence="7">
    <location>
        <position position="245"/>
    </location>
    <ligand>
        <name>chlorophyll a</name>
        <dbReference type="ChEBI" id="CHEBI:58416"/>
        <label>1</label>
    </ligand>
</feature>
<dbReference type="EMBL" id="ICQU01000015">
    <property type="protein sequence ID" value="LAC45500.1"/>
    <property type="molecule type" value="mRNA"/>
</dbReference>
<feature type="binding site" evidence="7">
    <location>
        <position position="194"/>
    </location>
    <ligand>
        <name>chlorophyll a</name>
        <dbReference type="ChEBI" id="CHEBI:58416"/>
        <label>1</label>
    </ligand>
</feature>
<accession>A2SY27</accession>
<keyword evidence="6 8" id="KW-0157">Chromophore</keyword>
<name>A2SY27_MESVI</name>
<keyword evidence="8" id="KW-0603">Photosystem I</keyword>
<reference evidence="9" key="1">
    <citation type="submission" date="2006-01" db="EMBL/GenBank/DDBJ databases">
        <title>Antenna proteins of the green alga Mesostigma viride.</title>
        <authorList>
            <person name="Borza T.C."/>
            <person name="Lee R.W."/>
        </authorList>
    </citation>
    <scope>NUCLEOTIDE SEQUENCE</scope>
    <source>
        <strain evidence="9">CCMP2046</strain>
    </source>
</reference>
<feature type="binding site" evidence="7">
    <location>
        <position position="79"/>
    </location>
    <ligand>
        <name>chlorophyll a</name>
        <dbReference type="ChEBI" id="CHEBI:58416"/>
        <label>1</label>
    </ligand>
</feature>
<keyword evidence="8" id="KW-0604">Photosystem II</keyword>
<feature type="binding site" evidence="7">
    <location>
        <position position="76"/>
    </location>
    <ligand>
        <name>chlorophyll a</name>
        <dbReference type="ChEBI" id="CHEBI:58416"/>
        <label>1</label>
    </ligand>
</feature>
<proteinExistence type="evidence at transcript level"/>
<dbReference type="EMBL" id="DQ370081">
    <property type="protein sequence ID" value="ABD37893.1"/>
    <property type="molecule type" value="mRNA"/>
</dbReference>
<evidence type="ECO:0000313" key="9">
    <source>
        <dbReference type="EMBL" id="ABD37893.1"/>
    </source>
</evidence>
<feature type="binding site" evidence="7">
    <location>
        <position position="199"/>
    </location>
    <ligand>
        <name>chlorophyll a</name>
        <dbReference type="ChEBI" id="CHEBI:58416"/>
        <label>1</label>
    </ligand>
</feature>
<comment type="function">
    <text evidence="8">The light-harvesting complex (LHC) functions as a light receptor, it captures and delivers excitation energy to photosystems with which it is closely associated.</text>
</comment>
<evidence type="ECO:0000256" key="2">
    <source>
        <dbReference type="ARBA" id="ARBA00022494"/>
    </source>
</evidence>
<dbReference type="InterPro" id="IPR001344">
    <property type="entry name" value="Chloro_AB-bd_pln"/>
</dbReference>
<dbReference type="GO" id="GO:0009523">
    <property type="term" value="C:photosystem II"/>
    <property type="evidence" value="ECO:0007669"/>
    <property type="project" value="UniProtKB-KW"/>
</dbReference>
<evidence type="ECO:0000313" key="10">
    <source>
        <dbReference type="EMBL" id="LAC45500.1"/>
    </source>
</evidence>
<evidence type="ECO:0000256" key="7">
    <source>
        <dbReference type="PIRSR" id="PIRSR601344-1"/>
    </source>
</evidence>
<keyword evidence="2 7" id="KW-0148">Chlorophyll</keyword>
<keyword evidence="5 8" id="KW-0934">Plastid</keyword>
<dbReference type="GO" id="GO:0016168">
    <property type="term" value="F:chlorophyll binding"/>
    <property type="evidence" value="ECO:0007669"/>
    <property type="project" value="UniProtKB-KW"/>
</dbReference>
<keyword evidence="4 8" id="KW-0602">Photosynthesis</keyword>
<evidence type="ECO:0000256" key="5">
    <source>
        <dbReference type="ARBA" id="ARBA00022640"/>
    </source>
</evidence>
<dbReference type="GO" id="GO:0009522">
    <property type="term" value="C:photosystem I"/>
    <property type="evidence" value="ECO:0007669"/>
    <property type="project" value="UniProtKB-KW"/>
</dbReference>
<comment type="similarity">
    <text evidence="8">Belongs to the light-harvesting chlorophyll a/b-binding (LHC) protein family.</text>
</comment>
<dbReference type="Gene3D" id="1.10.3460.10">
    <property type="entry name" value="Chlorophyll a/b binding protein domain"/>
    <property type="match status" value="1"/>
</dbReference>
<gene>
    <name evidence="10" type="primary">LHCP</name>
</gene>
<dbReference type="Pfam" id="PF00504">
    <property type="entry name" value="Chloroa_b-bind"/>
    <property type="match status" value="1"/>
</dbReference>
<evidence type="ECO:0000256" key="3">
    <source>
        <dbReference type="ARBA" id="ARBA00022528"/>
    </source>
</evidence>
<feature type="binding site" description="axial binding residue" evidence="7">
    <location>
        <position position="81"/>
    </location>
    <ligand>
        <name>chlorophyll b</name>
        <dbReference type="ChEBI" id="CHEBI:61721"/>
        <label>1</label>
    </ligand>
    <ligandPart>
        <name>Mg</name>
        <dbReference type="ChEBI" id="CHEBI:25107"/>
    </ligandPart>
</feature>
<protein>
    <recommendedName>
        <fullName evidence="8">Chlorophyll a-b binding protein, chloroplastic</fullName>
    </recommendedName>
</protein>